<feature type="chain" id="PRO_5036495762" description="Mucin-5AC" evidence="2">
    <location>
        <begin position="24"/>
        <end position="700"/>
    </location>
</feature>
<evidence type="ECO:0000313" key="3">
    <source>
        <dbReference type="EMBL" id="GFS53205.1"/>
    </source>
</evidence>
<keyword evidence="2" id="KW-0732">Signal</keyword>
<feature type="compositionally biased region" description="Basic and acidic residues" evidence="1">
    <location>
        <begin position="115"/>
        <end position="126"/>
    </location>
</feature>
<evidence type="ECO:0000256" key="2">
    <source>
        <dbReference type="SAM" id="SignalP"/>
    </source>
</evidence>
<evidence type="ECO:0000256" key="1">
    <source>
        <dbReference type="SAM" id="MobiDB-lite"/>
    </source>
</evidence>
<proteinExistence type="predicted"/>
<feature type="region of interest" description="Disordered" evidence="1">
    <location>
        <begin position="114"/>
        <end position="142"/>
    </location>
</feature>
<dbReference type="AlphaFoldDB" id="A0A8X6MG44"/>
<feature type="compositionally biased region" description="Low complexity" evidence="1">
    <location>
        <begin position="454"/>
        <end position="474"/>
    </location>
</feature>
<keyword evidence="4" id="KW-1185">Reference proteome</keyword>
<feature type="region of interest" description="Disordered" evidence="1">
    <location>
        <begin position="263"/>
        <end position="312"/>
    </location>
</feature>
<dbReference type="EMBL" id="BMAW01046047">
    <property type="protein sequence ID" value="GFS53205.1"/>
    <property type="molecule type" value="Genomic_DNA"/>
</dbReference>
<feature type="region of interest" description="Disordered" evidence="1">
    <location>
        <begin position="454"/>
        <end position="476"/>
    </location>
</feature>
<dbReference type="Proteomes" id="UP000887013">
    <property type="component" value="Unassembled WGS sequence"/>
</dbReference>
<feature type="signal peptide" evidence="2">
    <location>
        <begin position="1"/>
        <end position="23"/>
    </location>
</feature>
<feature type="compositionally biased region" description="Polar residues" evidence="1">
    <location>
        <begin position="275"/>
        <end position="306"/>
    </location>
</feature>
<dbReference type="OrthoDB" id="6431262at2759"/>
<gene>
    <name evidence="3" type="primary">AVEN_26030_1</name>
    <name evidence="3" type="ORF">NPIL_369901</name>
</gene>
<protein>
    <recommendedName>
        <fullName evidence="5">Mucin-5AC</fullName>
    </recommendedName>
</protein>
<feature type="compositionally biased region" description="Polar residues" evidence="1">
    <location>
        <begin position="684"/>
        <end position="694"/>
    </location>
</feature>
<evidence type="ECO:0000313" key="4">
    <source>
        <dbReference type="Proteomes" id="UP000887013"/>
    </source>
</evidence>
<sequence>MIDKIGFYTSICYTSLLLSIAVAAPTASPSSNENVSDKKLVATETSPLSFTNPAALSTFPMTLDPTRSSDIATTPKPALFPNGRFQATPATPMKSRKNKNDLFFCCSDDASATDTVRRNKERERNTKPPVLKRGKNPESEEPFVERRPALLLRFFPDGTAVLISKFQLHLHVKPKQIKFDAVDEDTNLEDTLDYNPGVILNDGKSFEVTYKRLEAIPSAREQNLEELTEDEVNSSSFVAYNDDIDHRDHELVTPTASTITIPEAKSRQGKPSPLVESTESPPTTSAITELSTNETLTTDKTSSIEETTPAMGDSPFFIMTAGEMSSLQQQYEPAHASPLKATTSQSLENQDITTTITTTTEQTTVTQTTPSTTTQATTVASTEPSVPHTEPTTTTTKCLSFRNQLSLVLSTEDNIDNSLLKRHILPTQDCNNSDEETVNTFARLQSIESTVTEAATTTQSTIPPTTTQIPTTSPRTEGNLVPYLSSRLSNNPSKSDVVVVTSLPVLINLQNSRNKPVTDVPAWKEVTVGVVRDQQGQPLKPRYNNWTAHLRGLKKKPENKFWNELTTPRPDFKSHQRLPIQQNFQQSPSQVNHAFWTDLQRQRPPVAQNSREKNTLNPPPYITNPPQSFPASNTNTFQAWRNPGHNPNNRWHDNTNPDLLSMHDIRRTKAIRNPQHNFEHQETRQSQQWNNAQRQMPRRW</sequence>
<reference evidence="3" key="1">
    <citation type="submission" date="2020-08" db="EMBL/GenBank/DDBJ databases">
        <title>Multicomponent nature underlies the extraordinary mechanical properties of spider dragline silk.</title>
        <authorList>
            <person name="Kono N."/>
            <person name="Nakamura H."/>
            <person name="Mori M."/>
            <person name="Yoshida Y."/>
            <person name="Ohtoshi R."/>
            <person name="Malay A.D."/>
            <person name="Moran D.A.P."/>
            <person name="Tomita M."/>
            <person name="Numata K."/>
            <person name="Arakawa K."/>
        </authorList>
    </citation>
    <scope>NUCLEOTIDE SEQUENCE</scope>
</reference>
<name>A0A8X6MG44_NEPPI</name>
<comment type="caution">
    <text evidence="3">The sequence shown here is derived from an EMBL/GenBank/DDBJ whole genome shotgun (WGS) entry which is preliminary data.</text>
</comment>
<feature type="region of interest" description="Disordered" evidence="1">
    <location>
        <begin position="360"/>
        <end position="395"/>
    </location>
</feature>
<feature type="region of interest" description="Disordered" evidence="1">
    <location>
        <begin position="603"/>
        <end position="656"/>
    </location>
</feature>
<feature type="region of interest" description="Disordered" evidence="1">
    <location>
        <begin position="73"/>
        <end position="92"/>
    </location>
</feature>
<organism evidence="3 4">
    <name type="scientific">Nephila pilipes</name>
    <name type="common">Giant wood spider</name>
    <name type="synonym">Nephila maculata</name>
    <dbReference type="NCBI Taxonomy" id="299642"/>
    <lineage>
        <taxon>Eukaryota</taxon>
        <taxon>Metazoa</taxon>
        <taxon>Ecdysozoa</taxon>
        <taxon>Arthropoda</taxon>
        <taxon>Chelicerata</taxon>
        <taxon>Arachnida</taxon>
        <taxon>Araneae</taxon>
        <taxon>Araneomorphae</taxon>
        <taxon>Entelegynae</taxon>
        <taxon>Araneoidea</taxon>
        <taxon>Nephilidae</taxon>
        <taxon>Nephila</taxon>
    </lineage>
</organism>
<evidence type="ECO:0008006" key="5">
    <source>
        <dbReference type="Google" id="ProtNLM"/>
    </source>
</evidence>
<feature type="region of interest" description="Disordered" evidence="1">
    <location>
        <begin position="677"/>
        <end position="700"/>
    </location>
</feature>
<accession>A0A8X6MG44</accession>
<feature type="compositionally biased region" description="Polar residues" evidence="1">
    <location>
        <begin position="624"/>
        <end position="649"/>
    </location>
</feature>